<proteinExistence type="predicted"/>
<reference evidence="2 3" key="2">
    <citation type="journal article" date="2017" name="Syst. Appl. Microbiol.">
        <title>Soybeans inoculated with root zone soils of Canadian native legumes harbour diverse and novel Bradyrhizobium spp. that possess agricultural potential.</title>
        <authorList>
            <person name="Bromfield E.S.P."/>
            <person name="Cloutier S."/>
            <person name="Tambong J.T."/>
            <person name="Tran Thi T.V."/>
        </authorList>
    </citation>
    <scope>NUCLEOTIDE SEQUENCE [LARGE SCALE GENOMIC DNA]</scope>
    <source>
        <strain evidence="2 3">OO99</strain>
    </source>
</reference>
<protein>
    <submittedName>
        <fullName evidence="2">Uncharacterized protein</fullName>
    </submittedName>
</protein>
<dbReference type="KEGG" id="bot:CIT37_24355"/>
<dbReference type="Proteomes" id="UP000215703">
    <property type="component" value="Chromosome"/>
</dbReference>
<keyword evidence="1" id="KW-0812">Transmembrane</keyword>
<evidence type="ECO:0000313" key="2">
    <source>
        <dbReference type="EMBL" id="AWL94940.1"/>
    </source>
</evidence>
<sequence>MWTTTFVLTLLFFLMQLGTGFSILTIASTKFIEVCRLTKAQFVVLGFTVGASTTGILLGLLSLFVNDMWLQFAAMLAVSGFGLAWSWPNWRPNSGEIRAAATWCILALPIALLTWWWSFGAFSSFPYGDIGADVHWMKTAQEYADSGVINPYAAQSYVDLRSALAGSLAGTLGLDLLRFSWTYRFFSILFFLLASYAFVQGIYSTSPRKWIAFFLAATGNAVVLMTNGSLAVASSVVFLGVLMSNSKRTATELSTRSVLLLAVIAGATLLLAFAFNNNTLVLALLMAGLLVVRILSNTEKYAGFVLLGWIWPATLLLAHRGSFLFVPTVLASWLLYLAIVRMISAWPSASIATLRFLSFALPLIIGGIVVCVAGMRFGYIPQMSANDTFSSITGLILGRRIEGGEELFLGSGPQVATIELGRAMGPLFTICITLGVAWWSMTRPVFRGPSGTIGPQSEGFATLVWSWIAGCGLMLAVLSGFPFLYRISTIIMSLFTITAAETFCQLLIDFRPSRYRRVLIAATITLFATALVVLVYAFAWRADLPFAGYQAFLRPTEIAGIVLLTILALSTLARSRRIYVYGLVGVVGLGVAVDRIGLSGIVRSYSYGALPDRTAVVSHYNADDLEVARWLRDNLRKGIILSDPYTMGIVQAVTGAPAAYLFSNLDTVNEAVAKRTKSVVRTMLQPAEGRQRLEDACSLIAPLVGAINSETFFQMRRADALGGMMRSVRTVTAPLPETAQPSADAGASVIPELSGEEAKSTIQNILEAGDNAWNLVAIITPRTIAWTHLAANQRLSYFPPVEPLEPAVIDALRTGPFPVLFANRQAAVVRIPCSR</sequence>
<feature type="transmembrane region" description="Helical" evidence="1">
    <location>
        <begin position="211"/>
        <end position="239"/>
    </location>
</feature>
<feature type="transmembrane region" description="Helical" evidence="1">
    <location>
        <begin position="181"/>
        <end position="199"/>
    </location>
</feature>
<keyword evidence="1" id="KW-0472">Membrane</keyword>
<name>A0A2U8PBL4_9BRAD</name>
<feature type="transmembrane region" description="Helical" evidence="1">
    <location>
        <begin position="40"/>
        <end position="63"/>
    </location>
</feature>
<feature type="transmembrane region" description="Helical" evidence="1">
    <location>
        <begin position="420"/>
        <end position="439"/>
    </location>
</feature>
<feature type="transmembrane region" description="Helical" evidence="1">
    <location>
        <begin position="6"/>
        <end position="28"/>
    </location>
</feature>
<dbReference type="AlphaFoldDB" id="A0A2U8PBL4"/>
<gene>
    <name evidence="2" type="ORF">CIT37_24355</name>
</gene>
<feature type="transmembrane region" description="Helical" evidence="1">
    <location>
        <begin position="259"/>
        <end position="292"/>
    </location>
</feature>
<feature type="transmembrane region" description="Helical" evidence="1">
    <location>
        <begin position="301"/>
        <end position="318"/>
    </location>
</feature>
<feature type="transmembrane region" description="Helical" evidence="1">
    <location>
        <begin position="356"/>
        <end position="379"/>
    </location>
</feature>
<reference evidence="2 3" key="1">
    <citation type="journal article" date="2014" name="Int. J. Syst. Evol. Microbiol.">
        <title>Bradyrhizobium ottawaense sp. nov., a symbiotic nitrogen fixing bacterium from root nodules of soybeans in Canada.</title>
        <authorList>
            <person name="Yu X."/>
            <person name="Cloutier S."/>
            <person name="Tambong J.T."/>
            <person name="Bromfield E.S."/>
        </authorList>
    </citation>
    <scope>NUCLEOTIDE SEQUENCE [LARGE SCALE GENOMIC DNA]</scope>
    <source>
        <strain evidence="2 3">OO99</strain>
    </source>
</reference>
<feature type="transmembrane region" description="Helical" evidence="1">
    <location>
        <begin position="579"/>
        <end position="598"/>
    </location>
</feature>
<feature type="transmembrane region" description="Helical" evidence="1">
    <location>
        <begin position="99"/>
        <end position="117"/>
    </location>
</feature>
<feature type="transmembrane region" description="Helical" evidence="1">
    <location>
        <begin position="69"/>
        <end position="87"/>
    </location>
</feature>
<evidence type="ECO:0000256" key="1">
    <source>
        <dbReference type="SAM" id="Phobius"/>
    </source>
</evidence>
<feature type="transmembrane region" description="Helical" evidence="1">
    <location>
        <begin position="520"/>
        <end position="540"/>
    </location>
</feature>
<dbReference type="GeneID" id="92965764"/>
<dbReference type="EMBL" id="CP029425">
    <property type="protein sequence ID" value="AWL94940.1"/>
    <property type="molecule type" value="Genomic_DNA"/>
</dbReference>
<feature type="transmembrane region" description="Helical" evidence="1">
    <location>
        <begin position="324"/>
        <end position="344"/>
    </location>
</feature>
<evidence type="ECO:0000313" key="3">
    <source>
        <dbReference type="Proteomes" id="UP000215703"/>
    </source>
</evidence>
<feature type="transmembrane region" description="Helical" evidence="1">
    <location>
        <begin position="460"/>
        <end position="481"/>
    </location>
</feature>
<feature type="transmembrane region" description="Helical" evidence="1">
    <location>
        <begin position="552"/>
        <end position="572"/>
    </location>
</feature>
<accession>A0A2U8PBL4</accession>
<organism evidence="2 3">
    <name type="scientific">Bradyrhizobium ottawaense</name>
    <dbReference type="NCBI Taxonomy" id="931866"/>
    <lineage>
        <taxon>Bacteria</taxon>
        <taxon>Pseudomonadati</taxon>
        <taxon>Pseudomonadota</taxon>
        <taxon>Alphaproteobacteria</taxon>
        <taxon>Hyphomicrobiales</taxon>
        <taxon>Nitrobacteraceae</taxon>
        <taxon>Bradyrhizobium</taxon>
    </lineage>
</organism>
<dbReference type="RefSeq" id="WP_095425633.1">
    <property type="nucleotide sequence ID" value="NZ_CP029425.2"/>
</dbReference>
<keyword evidence="1" id="KW-1133">Transmembrane helix</keyword>